<evidence type="ECO:0000313" key="3">
    <source>
        <dbReference type="EMBL" id="MDT2540065.1"/>
    </source>
</evidence>
<name>A0AAW8SZ14_9ENTE</name>
<dbReference type="GO" id="GO:0033982">
    <property type="term" value="F:3-dehydro-L-gulonate-6-phosphate decarboxylase activity"/>
    <property type="evidence" value="ECO:0007669"/>
    <property type="project" value="TreeGrafter"/>
</dbReference>
<dbReference type="GO" id="GO:0019854">
    <property type="term" value="P:L-ascorbic acid catabolic process"/>
    <property type="evidence" value="ECO:0007669"/>
    <property type="project" value="TreeGrafter"/>
</dbReference>
<comment type="caution">
    <text evidence="3">The sequence shown here is derived from an EMBL/GenBank/DDBJ whole genome shotgun (WGS) entry which is preliminary data.</text>
</comment>
<dbReference type="InterPro" id="IPR011060">
    <property type="entry name" value="RibuloseP-bd_barrel"/>
</dbReference>
<sequence length="207" mass="22853">MRLQTAIDRVSMEDAVHLAEQLNGKTDILEMGTSLVKDYGNLAIEKLREALSETSLLVDSKTIDEGAYEFTQAFRHGADIVTAMGAASVETLKACYEVAEQEKKTMMIDLLEVEEDKIEKIKGFPNAIYALHHSIDRKDQFDTTAGVAAFRKRFPEIKRLAIAGGIDLQQAKSLTEQGIIEIIIVGSKITKAKDPLQAVNEFMGAVH</sequence>
<feature type="domain" description="Orotidine 5'-phosphate decarboxylase" evidence="2">
    <location>
        <begin position="2"/>
        <end position="202"/>
    </location>
</feature>
<keyword evidence="1 3" id="KW-0456">Lyase</keyword>
<accession>A0AAW8SZ14</accession>
<dbReference type="GO" id="GO:0004590">
    <property type="term" value="F:orotidine-5'-phosphate decarboxylase activity"/>
    <property type="evidence" value="ECO:0007669"/>
    <property type="project" value="UniProtKB-EC"/>
</dbReference>
<dbReference type="SUPFAM" id="SSF51366">
    <property type="entry name" value="Ribulose-phoshate binding barrel"/>
    <property type="match status" value="1"/>
</dbReference>
<dbReference type="Gene3D" id="3.20.20.70">
    <property type="entry name" value="Aldolase class I"/>
    <property type="match status" value="1"/>
</dbReference>
<evidence type="ECO:0000259" key="2">
    <source>
        <dbReference type="SMART" id="SM00934"/>
    </source>
</evidence>
<evidence type="ECO:0000256" key="1">
    <source>
        <dbReference type="ARBA" id="ARBA00023239"/>
    </source>
</evidence>
<dbReference type="EMBL" id="JARPXM010000026">
    <property type="protein sequence ID" value="MDT2540065.1"/>
    <property type="molecule type" value="Genomic_DNA"/>
</dbReference>
<dbReference type="PANTHER" id="PTHR35039">
    <property type="entry name" value="3-KETO-L-GULONATE-6-PHOSPHATE DECARBOXYLASE SGBH-RELATED"/>
    <property type="match status" value="1"/>
</dbReference>
<dbReference type="SMART" id="SM00934">
    <property type="entry name" value="OMPdecase"/>
    <property type="match status" value="1"/>
</dbReference>
<dbReference type="InterPro" id="IPR013785">
    <property type="entry name" value="Aldolase_TIM"/>
</dbReference>
<dbReference type="AlphaFoldDB" id="A0AAW8SZ14"/>
<dbReference type="Proteomes" id="UP001249240">
    <property type="component" value="Unassembled WGS sequence"/>
</dbReference>
<proteinExistence type="predicted"/>
<dbReference type="Pfam" id="PF00215">
    <property type="entry name" value="OMPdecase"/>
    <property type="match status" value="1"/>
</dbReference>
<protein>
    <submittedName>
        <fullName evidence="3">Orotidine 5'-phosphate decarboxylase</fullName>
        <ecNumber evidence="3">4.1.1.23</ecNumber>
    </submittedName>
</protein>
<evidence type="ECO:0000313" key="4">
    <source>
        <dbReference type="Proteomes" id="UP001249240"/>
    </source>
</evidence>
<reference evidence="3" key="1">
    <citation type="submission" date="2023-03" db="EMBL/GenBank/DDBJ databases">
        <authorList>
            <person name="Shen W."/>
            <person name="Cai J."/>
        </authorList>
    </citation>
    <scope>NUCLEOTIDE SEQUENCE</scope>
    <source>
        <strain evidence="3">B646-2</strain>
    </source>
</reference>
<dbReference type="InterPro" id="IPR001754">
    <property type="entry name" value="OMPdeCOase_dom"/>
</dbReference>
<dbReference type="GO" id="GO:0006207">
    <property type="term" value="P:'de novo' pyrimidine nucleobase biosynthetic process"/>
    <property type="evidence" value="ECO:0007669"/>
    <property type="project" value="InterPro"/>
</dbReference>
<dbReference type="PANTHER" id="PTHR35039:SF3">
    <property type="entry name" value="3-KETO-L-GULONATE-6-PHOSPHATE DECARBOXYLASE SGBH-RELATED"/>
    <property type="match status" value="1"/>
</dbReference>
<organism evidence="3 4">
    <name type="scientific">Enterococcus raffinosus</name>
    <dbReference type="NCBI Taxonomy" id="71452"/>
    <lineage>
        <taxon>Bacteria</taxon>
        <taxon>Bacillati</taxon>
        <taxon>Bacillota</taxon>
        <taxon>Bacilli</taxon>
        <taxon>Lactobacillales</taxon>
        <taxon>Enterococcaceae</taxon>
        <taxon>Enterococcus</taxon>
    </lineage>
</organism>
<gene>
    <name evidence="3" type="ORF">P7D78_18335</name>
</gene>
<dbReference type="EC" id="4.1.1.23" evidence="3"/>
<dbReference type="RefSeq" id="WP_010746166.1">
    <property type="nucleotide sequence ID" value="NZ_BAAAXM010000067.1"/>
</dbReference>